<organism evidence="1 2">
    <name type="scientific">Niastella vici</name>
    <dbReference type="NCBI Taxonomy" id="1703345"/>
    <lineage>
        <taxon>Bacteria</taxon>
        <taxon>Pseudomonadati</taxon>
        <taxon>Bacteroidota</taxon>
        <taxon>Chitinophagia</taxon>
        <taxon>Chitinophagales</taxon>
        <taxon>Chitinophagaceae</taxon>
        <taxon>Niastella</taxon>
    </lineage>
</organism>
<comment type="caution">
    <text evidence="1">The sequence shown here is derived from an EMBL/GenBank/DDBJ whole genome shotgun (WGS) entry which is preliminary data.</text>
</comment>
<dbReference type="STRING" id="1703345.A3860_17345"/>
<evidence type="ECO:0000313" key="1">
    <source>
        <dbReference type="EMBL" id="OQP65429.1"/>
    </source>
</evidence>
<evidence type="ECO:0000313" key="2">
    <source>
        <dbReference type="Proteomes" id="UP000192796"/>
    </source>
</evidence>
<dbReference type="Proteomes" id="UP000192796">
    <property type="component" value="Unassembled WGS sequence"/>
</dbReference>
<name>A0A1V9G456_9BACT</name>
<reference evidence="1 2" key="1">
    <citation type="submission" date="2016-03" db="EMBL/GenBank/DDBJ databases">
        <title>Niastella vici sp. nov., isolated from farmland soil.</title>
        <authorList>
            <person name="Chen L."/>
            <person name="Wang D."/>
            <person name="Yang S."/>
            <person name="Wang G."/>
        </authorList>
    </citation>
    <scope>NUCLEOTIDE SEQUENCE [LARGE SCALE GENOMIC DNA]</scope>
    <source>
        <strain evidence="1 2">DJ57</strain>
    </source>
</reference>
<dbReference type="RefSeq" id="WP_081146248.1">
    <property type="nucleotide sequence ID" value="NZ_LVYD01000024.1"/>
</dbReference>
<proteinExistence type="predicted"/>
<gene>
    <name evidence="1" type="ORF">A3860_17345</name>
</gene>
<keyword evidence="2" id="KW-1185">Reference proteome</keyword>
<accession>A0A1V9G456</accession>
<protein>
    <submittedName>
        <fullName evidence="1">Uncharacterized protein</fullName>
    </submittedName>
</protein>
<dbReference type="AlphaFoldDB" id="A0A1V9G456"/>
<dbReference type="EMBL" id="LVYD01000024">
    <property type="protein sequence ID" value="OQP65429.1"/>
    <property type="molecule type" value="Genomic_DNA"/>
</dbReference>
<sequence>MTYTIKNTQDILNRLSSEDQIHCQLVFENYQNKLHLINSLLETIRDTTEKIEKRDKEEIQKIGEINDLLNGIIRINSESLVKILESYFITKYAISFSSYLNLKAKLSPFNSFLPIVSGIFSQCSEDLNISGSENIADKFQRRFYYQEEQPVINGEKICLPFYCCYNNYGHLSLQKDGEQSIKWLLHALCYCFLNTNSMPSELSTLYDQWLKEIDVKRTYIIFPGVTIKFFRNRKVNLSFSTPEHALKFWNHFELTGIAARMRTKNP</sequence>